<organism evidence="1 2">
    <name type="scientific">Pseudoalteromonas issachenkonii</name>
    <dbReference type="NCBI Taxonomy" id="152297"/>
    <lineage>
        <taxon>Bacteria</taxon>
        <taxon>Pseudomonadati</taxon>
        <taxon>Pseudomonadota</taxon>
        <taxon>Gammaproteobacteria</taxon>
        <taxon>Alteromonadales</taxon>
        <taxon>Pseudoalteromonadaceae</taxon>
        <taxon>Pseudoalteromonas</taxon>
    </lineage>
</organism>
<protein>
    <recommendedName>
        <fullName evidence="3">DUF1289 domain-containing protein</fullName>
    </recommendedName>
</protein>
<dbReference type="Pfam" id="PF06945">
    <property type="entry name" value="DUF1289"/>
    <property type="match status" value="1"/>
</dbReference>
<accession>A0ABM6N981</accession>
<keyword evidence="2" id="KW-1185">Reference proteome</keyword>
<evidence type="ECO:0000313" key="2">
    <source>
        <dbReference type="Proteomes" id="UP000217258"/>
    </source>
</evidence>
<dbReference type="EMBL" id="CP011031">
    <property type="protein sequence ID" value="ATC92772.1"/>
    <property type="molecule type" value="Genomic_DNA"/>
</dbReference>
<dbReference type="InterPro" id="IPR010710">
    <property type="entry name" value="DUF1289"/>
</dbReference>
<sequence length="40" mass="4520">MNGYCTGCGRTSDEIFDWIILTDEQKQAILASPREDAKKD</sequence>
<gene>
    <name evidence="1" type="ORF">PISS_b0669</name>
</gene>
<dbReference type="Proteomes" id="UP000217258">
    <property type="component" value="Chromosome II"/>
</dbReference>
<reference evidence="1 2" key="1">
    <citation type="submission" date="2015-06" db="EMBL/GenBank/DDBJ databases">
        <authorList>
            <person name="Xie B.-B."/>
            <person name="Rong J.-C."/>
            <person name="Qin Q.-L."/>
            <person name="Zhang Y.-Z."/>
        </authorList>
    </citation>
    <scope>NUCLEOTIDE SEQUENCE [LARGE SCALE GENOMIC DNA]</scope>
    <source>
        <strain evidence="1 2">KMM 3549</strain>
    </source>
</reference>
<evidence type="ECO:0000313" key="1">
    <source>
        <dbReference type="EMBL" id="ATC92772.1"/>
    </source>
</evidence>
<evidence type="ECO:0008006" key="3">
    <source>
        <dbReference type="Google" id="ProtNLM"/>
    </source>
</evidence>
<name>A0ABM6N981_9GAMM</name>
<proteinExistence type="predicted"/>